<keyword evidence="1" id="KW-0694">RNA-binding</keyword>
<protein>
    <submittedName>
        <fullName evidence="6">KH domain-containing protein</fullName>
    </submittedName>
</protein>
<evidence type="ECO:0000313" key="6">
    <source>
        <dbReference type="WBParaSite" id="TCNE_0001512701-mRNA-1"/>
    </source>
</evidence>
<dbReference type="Pfam" id="PF00013">
    <property type="entry name" value="KH_1"/>
    <property type="match status" value="1"/>
</dbReference>
<dbReference type="GO" id="GO:0003723">
    <property type="term" value="F:RNA binding"/>
    <property type="evidence" value="ECO:0007669"/>
    <property type="project" value="UniProtKB-UniRule"/>
</dbReference>
<feature type="region of interest" description="Disordered" evidence="2">
    <location>
        <begin position="1"/>
        <end position="54"/>
    </location>
</feature>
<gene>
    <name evidence="4" type="ORF">TCNE_LOCUS15127</name>
</gene>
<sequence length="195" mass="20755">MSVEKHEELLDEESQVVDSAAGGNGLSTQGGATVATGQKRLRDDHGAPASKKAHIVDSEETVQVKILIPSAAVGAIIGKGGETMRNLKSESGCRLQMSKNQEVYHEIVGQYCELGAFESIGLEVVTAVKEACERRFFNVVVIAEATYGTPNKDLYSNGSGGTFKFNPMQGLGNQEVGLLGVSFESFLKIAEVVFA</sequence>
<reference evidence="6" key="1">
    <citation type="submission" date="2016-06" db="UniProtKB">
        <authorList>
            <consortium name="WormBaseParasite"/>
        </authorList>
    </citation>
    <scope>IDENTIFICATION</scope>
</reference>
<dbReference type="Gene3D" id="3.30.1370.10">
    <property type="entry name" value="K Homology domain, type 1"/>
    <property type="match status" value="1"/>
</dbReference>
<proteinExistence type="predicted"/>
<dbReference type="WBParaSite" id="TCNE_0001512701-mRNA-1">
    <property type="protein sequence ID" value="TCNE_0001512701-mRNA-1"/>
    <property type="gene ID" value="TCNE_0001512701"/>
</dbReference>
<dbReference type="PROSITE" id="PS50084">
    <property type="entry name" value="KH_TYPE_1"/>
    <property type="match status" value="1"/>
</dbReference>
<dbReference type="EMBL" id="UYWY01022646">
    <property type="protein sequence ID" value="VDM46448.1"/>
    <property type="molecule type" value="Genomic_DNA"/>
</dbReference>
<reference evidence="4 5" key="2">
    <citation type="submission" date="2018-11" db="EMBL/GenBank/DDBJ databases">
        <authorList>
            <consortium name="Pathogen Informatics"/>
        </authorList>
    </citation>
    <scope>NUCLEOTIDE SEQUENCE [LARGE SCALE GENOMIC DNA]</scope>
</reference>
<dbReference type="InterPro" id="IPR004087">
    <property type="entry name" value="KH_dom"/>
</dbReference>
<evidence type="ECO:0000259" key="3">
    <source>
        <dbReference type="SMART" id="SM00322"/>
    </source>
</evidence>
<keyword evidence="5" id="KW-1185">Reference proteome</keyword>
<accession>A0A183V307</accession>
<evidence type="ECO:0000256" key="1">
    <source>
        <dbReference type="PROSITE-ProRule" id="PRU00117"/>
    </source>
</evidence>
<dbReference type="SMART" id="SM00322">
    <property type="entry name" value="KH"/>
    <property type="match status" value="1"/>
</dbReference>
<evidence type="ECO:0000256" key="2">
    <source>
        <dbReference type="SAM" id="MobiDB-lite"/>
    </source>
</evidence>
<dbReference type="SUPFAM" id="SSF54791">
    <property type="entry name" value="Eukaryotic type KH-domain (KH-domain type I)"/>
    <property type="match status" value="1"/>
</dbReference>
<evidence type="ECO:0000313" key="4">
    <source>
        <dbReference type="EMBL" id="VDM46448.1"/>
    </source>
</evidence>
<dbReference type="InterPro" id="IPR004088">
    <property type="entry name" value="KH_dom_type_1"/>
</dbReference>
<organism evidence="5 6">
    <name type="scientific">Toxocara canis</name>
    <name type="common">Canine roundworm</name>
    <dbReference type="NCBI Taxonomy" id="6265"/>
    <lineage>
        <taxon>Eukaryota</taxon>
        <taxon>Metazoa</taxon>
        <taxon>Ecdysozoa</taxon>
        <taxon>Nematoda</taxon>
        <taxon>Chromadorea</taxon>
        <taxon>Rhabditida</taxon>
        <taxon>Spirurina</taxon>
        <taxon>Ascaridomorpha</taxon>
        <taxon>Ascaridoidea</taxon>
        <taxon>Toxocaridae</taxon>
        <taxon>Toxocara</taxon>
    </lineage>
</organism>
<name>A0A183V307_TOXCA</name>
<dbReference type="Proteomes" id="UP000050794">
    <property type="component" value="Unassembled WGS sequence"/>
</dbReference>
<evidence type="ECO:0000313" key="5">
    <source>
        <dbReference type="Proteomes" id="UP000050794"/>
    </source>
</evidence>
<feature type="domain" description="K Homology" evidence="3">
    <location>
        <begin position="60"/>
        <end position="133"/>
    </location>
</feature>
<dbReference type="InterPro" id="IPR036612">
    <property type="entry name" value="KH_dom_type_1_sf"/>
</dbReference>
<dbReference type="AlphaFoldDB" id="A0A183V307"/>